<comment type="caution">
    <text evidence="2">The sequence shown here is derived from an EMBL/GenBank/DDBJ whole genome shotgun (WGS) entry which is preliminary data.</text>
</comment>
<feature type="region of interest" description="Disordered" evidence="1">
    <location>
        <begin position="582"/>
        <end position="603"/>
    </location>
</feature>
<feature type="compositionally biased region" description="Basic and acidic residues" evidence="1">
    <location>
        <begin position="1"/>
        <end position="18"/>
    </location>
</feature>
<keyword evidence="3" id="KW-1185">Reference proteome</keyword>
<dbReference type="PANTHER" id="PTHR36847:SF1">
    <property type="entry name" value="AMIDOLIGASE ENZYME"/>
    <property type="match status" value="1"/>
</dbReference>
<evidence type="ECO:0000313" key="3">
    <source>
        <dbReference type="Proteomes" id="UP000050424"/>
    </source>
</evidence>
<dbReference type="InterPro" id="IPR022025">
    <property type="entry name" value="Amidoligase_2"/>
</dbReference>
<dbReference type="STRING" id="78410.A0A0P7B721"/>
<sequence length="603" mass="67907">MSCKTKDVGSNDDGESRHGANTPMCPPQISFGVELEFFVAESPLGIDPDLSIADQLPPLFVGKDEDSVYNAISELLCKYQIEAYVPSHEAEEQDNKAKWTVTHDTSLESYDEQDSGYNWKGVEIKSPASYACDEAFNLIKVVVRLITTRFRTRVNTSCGFHVHLGNGPYRLDMQTARNFAALTWAAEPKLSVLHCPSRTIAQFSQSIRRVRTCELSQGMGAHDAYKATVTTSGSAHRWMARYQGRARKIGEPPIASIHDMYRHMVNQEQDEDNYWLEPECEDDDSDILRDAKPFSRPKKIPGQRVKSVKLLGELDMYAQIPSDDAIRKMGNNKMSGALPQIDFPMPEAVQAVLRDDEANRPSQAPATSRLERPREPIRNRDDDMRAKQMSLDEMYKSENIRNRTNLAGWTWSEETPTGDDLAEAIDHRRPVRTGTWSGAAELFACDIGTHQVAYLMGGAKNLGDNWEGQQIWHLAVLPTMMSGTGNPYMTVESRGAGGSLDAEWIATWARIQCRLMAFARDAEPAEFMRVIGLLGEDDGRAEARYDVVDLLEDIGCYAEARVCEDRVKRGDEAYFESMMLSKARPKPKEEEFENDKKDPLVFY</sequence>
<feature type="compositionally biased region" description="Basic and acidic residues" evidence="1">
    <location>
        <begin position="369"/>
        <end position="385"/>
    </location>
</feature>
<dbReference type="OrthoDB" id="4768338at2759"/>
<dbReference type="PANTHER" id="PTHR36847">
    <property type="entry name" value="AMIDOLIGASE ENZYME"/>
    <property type="match status" value="1"/>
</dbReference>
<evidence type="ECO:0000256" key="1">
    <source>
        <dbReference type="SAM" id="MobiDB-lite"/>
    </source>
</evidence>
<protein>
    <recommendedName>
        <fullName evidence="4">Amidoligase enzyme</fullName>
    </recommendedName>
</protein>
<dbReference type="EMBL" id="LKCW01000218">
    <property type="protein sequence ID" value="KPM36098.1"/>
    <property type="molecule type" value="Genomic_DNA"/>
</dbReference>
<gene>
    <name evidence="2" type="ORF">AK830_g10456</name>
</gene>
<feature type="region of interest" description="Disordered" evidence="1">
    <location>
        <begin position="356"/>
        <end position="385"/>
    </location>
</feature>
<proteinExistence type="predicted"/>
<reference evidence="2 3" key="1">
    <citation type="submission" date="2015-09" db="EMBL/GenBank/DDBJ databases">
        <title>Draft genome of a European isolate of the apple canker pathogen Neonectria ditissima.</title>
        <authorList>
            <person name="Gomez-Cortecero A."/>
            <person name="Harrison R.J."/>
            <person name="Armitage A.D."/>
        </authorList>
    </citation>
    <scope>NUCLEOTIDE SEQUENCE [LARGE SCALE GENOMIC DNA]</scope>
    <source>
        <strain evidence="2 3">R09/05</strain>
    </source>
</reference>
<dbReference type="Pfam" id="PF12224">
    <property type="entry name" value="Amidoligase_2"/>
    <property type="match status" value="1"/>
</dbReference>
<dbReference type="Proteomes" id="UP000050424">
    <property type="component" value="Unassembled WGS sequence"/>
</dbReference>
<name>A0A0P7B721_9HYPO</name>
<feature type="region of interest" description="Disordered" evidence="1">
    <location>
        <begin position="1"/>
        <end position="23"/>
    </location>
</feature>
<evidence type="ECO:0000313" key="2">
    <source>
        <dbReference type="EMBL" id="KPM36098.1"/>
    </source>
</evidence>
<dbReference type="AlphaFoldDB" id="A0A0P7B721"/>
<organism evidence="2 3">
    <name type="scientific">Neonectria ditissima</name>
    <dbReference type="NCBI Taxonomy" id="78410"/>
    <lineage>
        <taxon>Eukaryota</taxon>
        <taxon>Fungi</taxon>
        <taxon>Dikarya</taxon>
        <taxon>Ascomycota</taxon>
        <taxon>Pezizomycotina</taxon>
        <taxon>Sordariomycetes</taxon>
        <taxon>Hypocreomycetidae</taxon>
        <taxon>Hypocreales</taxon>
        <taxon>Nectriaceae</taxon>
        <taxon>Neonectria</taxon>
    </lineage>
</organism>
<feature type="compositionally biased region" description="Basic and acidic residues" evidence="1">
    <location>
        <begin position="586"/>
        <end position="603"/>
    </location>
</feature>
<evidence type="ECO:0008006" key="4">
    <source>
        <dbReference type="Google" id="ProtNLM"/>
    </source>
</evidence>
<accession>A0A0P7B721</accession>